<dbReference type="EMBL" id="JLXW01000010">
    <property type="protein sequence ID" value="KBZ60917.1"/>
    <property type="molecule type" value="Genomic_DNA"/>
</dbReference>
<dbReference type="PANTHER" id="PTHR24321:SF8">
    <property type="entry name" value="ESTRADIOL 17-BETA-DEHYDROGENASE 8-RELATED"/>
    <property type="match status" value="1"/>
</dbReference>
<dbReference type="GO" id="GO:0016491">
    <property type="term" value="F:oxidoreductase activity"/>
    <property type="evidence" value="ECO:0007669"/>
    <property type="project" value="UniProtKB-KW"/>
</dbReference>
<dbReference type="PATRIC" id="fig|1324261.3.peg.3911"/>
<dbReference type="Pfam" id="PF13561">
    <property type="entry name" value="adh_short_C2"/>
    <property type="match status" value="1"/>
</dbReference>
<proteinExistence type="inferred from homology"/>
<keyword evidence="3" id="KW-0472">Membrane</keyword>
<evidence type="ECO:0000256" key="1">
    <source>
        <dbReference type="ARBA" id="ARBA00006484"/>
    </source>
</evidence>
<dbReference type="RefSeq" id="WP_049957506.1">
    <property type="nucleotide sequence ID" value="NZ_KK328284.1"/>
</dbReference>
<evidence type="ECO:0008006" key="6">
    <source>
        <dbReference type="Google" id="ProtNLM"/>
    </source>
</evidence>
<accession>A0A051TVC3</accession>
<gene>
    <name evidence="4" type="ORF">K875_03868</name>
</gene>
<feature type="transmembrane region" description="Helical" evidence="3">
    <location>
        <begin position="55"/>
        <end position="73"/>
    </location>
</feature>
<dbReference type="AlphaFoldDB" id="A0A051TVC3"/>
<keyword evidence="3" id="KW-1133">Transmembrane helix</keyword>
<protein>
    <recommendedName>
        <fullName evidence="6">SDR family oxidoreductase</fullName>
    </recommendedName>
</protein>
<sequence length="162" mass="16874">MTIIAVDPAPALSTALDEIGDTVVIEAVGADETMWLALVALQTTWRSMRLRGGRIVLVLSTVGMAGAAGAVPYTTAVEGIRAMAKSAARQWGSAAIGVNIIAAPARLFATPVDASHLTIAAVRDDEKLIQSIVETTLFLLRPDIEHVTGETIVVDGGSVMLP</sequence>
<keyword evidence="2" id="KW-0560">Oxidoreductase</keyword>
<comment type="similarity">
    <text evidence="1">Belongs to the short-chain dehydrogenases/reductases (SDR) family.</text>
</comment>
<organism evidence="4 5">
    <name type="scientific">Mycobacterium [tuberculosis] TKK-01-0051</name>
    <dbReference type="NCBI Taxonomy" id="1324261"/>
    <lineage>
        <taxon>Bacteria</taxon>
        <taxon>Bacillati</taxon>
        <taxon>Actinomycetota</taxon>
        <taxon>Actinomycetes</taxon>
        <taxon>Mycobacteriales</taxon>
        <taxon>Mycobacteriaceae</taxon>
        <taxon>Mycobacterium</taxon>
        <taxon>Mycobacterium avium complex (MAC)</taxon>
    </lineage>
</organism>
<keyword evidence="5" id="KW-1185">Reference proteome</keyword>
<dbReference type="PANTHER" id="PTHR24321">
    <property type="entry name" value="DEHYDROGENASES, SHORT CHAIN"/>
    <property type="match status" value="1"/>
</dbReference>
<evidence type="ECO:0000313" key="4">
    <source>
        <dbReference type="EMBL" id="KBZ60917.1"/>
    </source>
</evidence>
<evidence type="ECO:0000256" key="3">
    <source>
        <dbReference type="SAM" id="Phobius"/>
    </source>
</evidence>
<dbReference type="Gene3D" id="3.40.50.720">
    <property type="entry name" value="NAD(P)-binding Rossmann-like Domain"/>
    <property type="match status" value="1"/>
</dbReference>
<dbReference type="InterPro" id="IPR036291">
    <property type="entry name" value="NAD(P)-bd_dom_sf"/>
</dbReference>
<comment type="caution">
    <text evidence="4">The sequence shown here is derived from an EMBL/GenBank/DDBJ whole genome shotgun (WGS) entry which is preliminary data.</text>
</comment>
<name>A0A051TVC3_9MYCO</name>
<dbReference type="SUPFAM" id="SSF51735">
    <property type="entry name" value="NAD(P)-binding Rossmann-fold domains"/>
    <property type="match status" value="1"/>
</dbReference>
<reference evidence="4 5" key="1">
    <citation type="submission" date="2014-04" db="EMBL/GenBank/DDBJ databases">
        <title>The Genome Sequence of Mycobacterium tuberculosis TKK-01-0051.</title>
        <authorList>
            <consortium name="The Broad Institute Genomics Platform"/>
            <consortium name="The Broad Institute Genome Sequencing Center for Infectious Disease"/>
            <person name="Earl A.M."/>
            <person name="Cohen K."/>
            <person name="Pym A."/>
            <person name="Bishai W."/>
            <person name="Maharaj K."/>
            <person name="Desjardins C."/>
            <person name="Abeel T."/>
            <person name="Young S."/>
            <person name="Zeng Q."/>
            <person name="Gargeya S."/>
            <person name="Abouelleil A."/>
            <person name="Alvarado L."/>
            <person name="Chapman S.B."/>
            <person name="Gainer-Dewar J."/>
            <person name="Goldberg J."/>
            <person name="Griggs A."/>
            <person name="Gujja S."/>
            <person name="Hansen M."/>
            <person name="Howarth C."/>
            <person name="Imamovic A."/>
            <person name="Larimer J."/>
            <person name="Murphy C."/>
            <person name="Naylor J."/>
            <person name="Pearson M."/>
            <person name="Poon T.W."/>
            <person name="Priest M."/>
            <person name="Roberts A."/>
            <person name="Saif S."/>
            <person name="Shea T."/>
            <person name="Sykes S."/>
            <person name="Wortman J."/>
            <person name="Nusbaum C."/>
            <person name="Birren B."/>
        </authorList>
    </citation>
    <scope>NUCLEOTIDE SEQUENCE [LARGE SCALE GENOMIC DNA]</scope>
    <source>
        <strain evidence="4 5">TKK-01-0051</strain>
    </source>
</reference>
<keyword evidence="3" id="KW-0812">Transmembrane</keyword>
<dbReference type="Proteomes" id="UP000025947">
    <property type="component" value="Unassembled WGS sequence"/>
</dbReference>
<dbReference type="InterPro" id="IPR002347">
    <property type="entry name" value="SDR_fam"/>
</dbReference>
<evidence type="ECO:0000313" key="5">
    <source>
        <dbReference type="Proteomes" id="UP000025947"/>
    </source>
</evidence>
<evidence type="ECO:0000256" key="2">
    <source>
        <dbReference type="ARBA" id="ARBA00023002"/>
    </source>
</evidence>
<dbReference type="HOGENOM" id="CLU_1359157_0_0_11"/>